<feature type="transmembrane region" description="Helical" evidence="1">
    <location>
        <begin position="12"/>
        <end position="33"/>
    </location>
</feature>
<dbReference type="Pfam" id="PF22961">
    <property type="entry name" value="RECK-like_N"/>
    <property type="match status" value="1"/>
</dbReference>
<dbReference type="PANTHER" id="PTHR13487:SF3">
    <property type="entry name" value="REVERSION-INDUCING CYSTEINE-RICH PROTEIN WITH KAZAL MOTIFS"/>
    <property type="match status" value="1"/>
</dbReference>
<evidence type="ECO:0000313" key="3">
    <source>
        <dbReference type="EMBL" id="CAG6757713.1"/>
    </source>
</evidence>
<organism evidence="3">
    <name type="scientific">Cacopsylla melanoneura</name>
    <dbReference type="NCBI Taxonomy" id="428564"/>
    <lineage>
        <taxon>Eukaryota</taxon>
        <taxon>Metazoa</taxon>
        <taxon>Ecdysozoa</taxon>
        <taxon>Arthropoda</taxon>
        <taxon>Hexapoda</taxon>
        <taxon>Insecta</taxon>
        <taxon>Pterygota</taxon>
        <taxon>Neoptera</taxon>
        <taxon>Paraneoptera</taxon>
        <taxon>Hemiptera</taxon>
        <taxon>Sternorrhyncha</taxon>
        <taxon>Psylloidea</taxon>
        <taxon>Psyllidae</taxon>
        <taxon>Psyllinae</taxon>
        <taxon>Cacopsylla</taxon>
    </lineage>
</organism>
<proteinExistence type="predicted"/>
<dbReference type="PANTHER" id="PTHR13487">
    <property type="entry name" value="SERINE PROTEASE INHIBITOR"/>
    <property type="match status" value="1"/>
</dbReference>
<accession>A0A8D9A166</accession>
<dbReference type="GO" id="GO:0005886">
    <property type="term" value="C:plasma membrane"/>
    <property type="evidence" value="ECO:0007669"/>
    <property type="project" value="TreeGrafter"/>
</dbReference>
<keyword evidence="1" id="KW-0472">Membrane</keyword>
<feature type="transmembrane region" description="Helical" evidence="1">
    <location>
        <begin position="325"/>
        <end position="344"/>
    </location>
</feature>
<protein>
    <submittedName>
        <fullName evidence="3">Reversion-inducing cysteine-rich protein with Kazal motifs</fullName>
    </submittedName>
</protein>
<evidence type="ECO:0000256" key="1">
    <source>
        <dbReference type="SAM" id="Phobius"/>
    </source>
</evidence>
<dbReference type="InterPro" id="IPR039016">
    <property type="entry name" value="RECK"/>
</dbReference>
<sequence>MFRLRSSNFLVFIRTCIFNFYIYFVLLFISQVASVNLKELNCCTKSSGSCRKACEQLPLVTLALNSTLREQRISELKTYCPPQLMSFWKCLNETVQEINKGESWSGRACCQMTLSERCQFSCITATSKQDLQHFCRQSDELDFFTCSSECAAIAASVAVDYRGYCAALGYIGAPGEVQCRSDAIQCPAPVSPHCMGVTPPGACCPICAGALRILYSQKQVDRALYALRGSAMSALSVHVVLKALERQVQTAQCSVRGHLTLELDLLVLLVPTSNEPSTVQLEACLQEAEKLAALITNTSPRIVSELSLSPLIAAQVVHTQVASSAHTVLVGSASVTLLALILLLRFN</sequence>
<keyword evidence="1" id="KW-1133">Transmembrane helix</keyword>
<dbReference type="EMBL" id="HBUF01204156">
    <property type="protein sequence ID" value="CAG6662968.1"/>
    <property type="molecule type" value="Transcribed_RNA"/>
</dbReference>
<name>A0A8D9A166_9HEMI</name>
<feature type="domain" description="Reversion-inducing cysteine-rich with Kazal motifs N-terminal" evidence="2">
    <location>
        <begin position="102"/>
        <end position="148"/>
    </location>
</feature>
<evidence type="ECO:0000259" key="2">
    <source>
        <dbReference type="Pfam" id="PF22961"/>
    </source>
</evidence>
<dbReference type="InterPro" id="IPR055110">
    <property type="entry name" value="RECK-like_N"/>
</dbReference>
<dbReference type="EMBL" id="HBUF01547658">
    <property type="protein sequence ID" value="CAG6757713.1"/>
    <property type="molecule type" value="Transcribed_RNA"/>
</dbReference>
<dbReference type="GO" id="GO:0030198">
    <property type="term" value="P:extracellular matrix organization"/>
    <property type="evidence" value="ECO:0007669"/>
    <property type="project" value="TreeGrafter"/>
</dbReference>
<dbReference type="AlphaFoldDB" id="A0A8D9A166"/>
<dbReference type="GO" id="GO:0008191">
    <property type="term" value="F:metalloendopeptidase inhibitor activity"/>
    <property type="evidence" value="ECO:0007669"/>
    <property type="project" value="InterPro"/>
</dbReference>
<reference evidence="3" key="1">
    <citation type="submission" date="2021-05" db="EMBL/GenBank/DDBJ databases">
        <authorList>
            <person name="Alioto T."/>
            <person name="Alioto T."/>
            <person name="Gomez Garrido J."/>
        </authorList>
    </citation>
    <scope>NUCLEOTIDE SEQUENCE</scope>
</reference>
<keyword evidence="1" id="KW-0812">Transmembrane</keyword>